<accession>A0A672SH72</accession>
<reference evidence="1" key="2">
    <citation type="submission" date="2025-09" db="UniProtKB">
        <authorList>
            <consortium name="Ensembl"/>
        </authorList>
    </citation>
    <scope>IDENTIFICATION</scope>
</reference>
<organism evidence="1 2">
    <name type="scientific">Sinocyclocheilus grahami</name>
    <name type="common">Dianchi golden-line fish</name>
    <name type="synonym">Barbus grahami</name>
    <dbReference type="NCBI Taxonomy" id="75366"/>
    <lineage>
        <taxon>Eukaryota</taxon>
        <taxon>Metazoa</taxon>
        <taxon>Chordata</taxon>
        <taxon>Craniata</taxon>
        <taxon>Vertebrata</taxon>
        <taxon>Euteleostomi</taxon>
        <taxon>Actinopterygii</taxon>
        <taxon>Neopterygii</taxon>
        <taxon>Teleostei</taxon>
        <taxon>Ostariophysi</taxon>
        <taxon>Cypriniformes</taxon>
        <taxon>Cyprinidae</taxon>
        <taxon>Cyprininae</taxon>
        <taxon>Sinocyclocheilus</taxon>
    </lineage>
</organism>
<protein>
    <submittedName>
        <fullName evidence="1">Uncharacterized protein</fullName>
    </submittedName>
</protein>
<dbReference type="AlphaFoldDB" id="A0A672SH72"/>
<evidence type="ECO:0000313" key="1">
    <source>
        <dbReference type="Ensembl" id="ENSSGRP00000101363.1"/>
    </source>
</evidence>
<proteinExistence type="predicted"/>
<evidence type="ECO:0000313" key="2">
    <source>
        <dbReference type="Proteomes" id="UP000472262"/>
    </source>
</evidence>
<dbReference type="Proteomes" id="UP000472262">
    <property type="component" value="Unassembled WGS sequence"/>
</dbReference>
<dbReference type="OMA" id="RTNTICQ"/>
<sequence>MLWHAYVLVLTSYDRTNTICQYFGVYNNFICSISVWTEVTCLVLHQLAVICMTTKYLDSSAPTFSHSIWYSSTRRINHGHKANEVLSWEVHFFRIKCKTLRKLVIREAKVAETFKKRTLH</sequence>
<dbReference type="InParanoid" id="A0A672SH72"/>
<dbReference type="Ensembl" id="ENSSGRT00000107793.1">
    <property type="protein sequence ID" value="ENSSGRP00000101363.1"/>
    <property type="gene ID" value="ENSSGRG00000050406.1"/>
</dbReference>
<reference evidence="1" key="1">
    <citation type="submission" date="2025-08" db="UniProtKB">
        <authorList>
            <consortium name="Ensembl"/>
        </authorList>
    </citation>
    <scope>IDENTIFICATION</scope>
</reference>
<name>A0A672SH72_SINGR</name>
<keyword evidence="2" id="KW-1185">Reference proteome</keyword>